<accession>A0AAD7TEE6</accession>
<proteinExistence type="predicted"/>
<evidence type="ECO:0000313" key="3">
    <source>
        <dbReference type="Proteomes" id="UP001215151"/>
    </source>
</evidence>
<keyword evidence="3" id="KW-1185">Reference proteome</keyword>
<dbReference type="Proteomes" id="UP001215151">
    <property type="component" value="Unassembled WGS sequence"/>
</dbReference>
<evidence type="ECO:0000259" key="1">
    <source>
        <dbReference type="PROSITE" id="PS50097"/>
    </source>
</evidence>
<dbReference type="Gene3D" id="3.30.710.10">
    <property type="entry name" value="Potassium Channel Kv1.1, Chain A"/>
    <property type="match status" value="1"/>
</dbReference>
<dbReference type="AlphaFoldDB" id="A0AAD7TEE6"/>
<dbReference type="PROSITE" id="PS50097">
    <property type="entry name" value="BTB"/>
    <property type="match status" value="1"/>
</dbReference>
<dbReference type="EMBL" id="JAPEVG010001068">
    <property type="protein sequence ID" value="KAJ8454051.1"/>
    <property type="molecule type" value="Genomic_DNA"/>
</dbReference>
<reference evidence="2" key="1">
    <citation type="submission" date="2022-11" db="EMBL/GenBank/DDBJ databases">
        <title>Genome Sequence of Cubamyces cubensis.</title>
        <authorList>
            <person name="Buettner E."/>
        </authorList>
    </citation>
    <scope>NUCLEOTIDE SEQUENCE</scope>
    <source>
        <strain evidence="2">MPL-01</strain>
    </source>
</reference>
<dbReference type="SUPFAM" id="SSF54695">
    <property type="entry name" value="POZ domain"/>
    <property type="match status" value="1"/>
</dbReference>
<comment type="caution">
    <text evidence="2">The sequence shown here is derived from an EMBL/GenBank/DDBJ whole genome shotgun (WGS) entry which is preliminary data.</text>
</comment>
<name>A0AAD7TEE6_9APHY</name>
<organism evidence="2 3">
    <name type="scientific">Trametes cubensis</name>
    <dbReference type="NCBI Taxonomy" id="1111947"/>
    <lineage>
        <taxon>Eukaryota</taxon>
        <taxon>Fungi</taxon>
        <taxon>Dikarya</taxon>
        <taxon>Basidiomycota</taxon>
        <taxon>Agaricomycotina</taxon>
        <taxon>Agaricomycetes</taxon>
        <taxon>Polyporales</taxon>
        <taxon>Polyporaceae</taxon>
        <taxon>Trametes</taxon>
    </lineage>
</organism>
<evidence type="ECO:0000313" key="2">
    <source>
        <dbReference type="EMBL" id="KAJ8454051.1"/>
    </source>
</evidence>
<gene>
    <name evidence="2" type="ORF">ONZ51_g13251</name>
</gene>
<sequence>MEPRRNTASASTTTPVAASRVERHQHLYLEHEEGTVTLLVSSRSRILDGHRKSYVLRQVIDAQVERTLFKIHEYFLKKHSIIFASMFTLNPGDAPAEGRSDEHPVPLPDVKADDFARFLSLFYPSNVIDGDLSTSDEWTSVLRISHRYEFDEYCKLAVQRLETLATPIDRILLAREYDIPNWLENAYYDLCVREDSLTYDEGVRLGMADVILIAELRQRIRGAVMRVALPPEQRIRWMIFSRMNATMTQAE</sequence>
<dbReference type="CDD" id="cd18186">
    <property type="entry name" value="BTB_POZ_ZBTB_KLHL-like"/>
    <property type="match status" value="1"/>
</dbReference>
<dbReference type="InterPro" id="IPR011333">
    <property type="entry name" value="SKP1/BTB/POZ_sf"/>
</dbReference>
<dbReference type="InterPro" id="IPR000210">
    <property type="entry name" value="BTB/POZ_dom"/>
</dbReference>
<dbReference type="Pfam" id="PF00651">
    <property type="entry name" value="BTB"/>
    <property type="match status" value="1"/>
</dbReference>
<feature type="domain" description="BTB" evidence="1">
    <location>
        <begin position="64"/>
        <end position="131"/>
    </location>
</feature>
<protein>
    <recommendedName>
        <fullName evidence="1">BTB domain-containing protein</fullName>
    </recommendedName>
</protein>